<dbReference type="PIRSF" id="PIRSF000139">
    <property type="entry name" value="Glc_ox_4Fe-4S"/>
    <property type="match status" value="1"/>
</dbReference>
<evidence type="ECO:0000256" key="1">
    <source>
        <dbReference type="ARBA" id="ARBA00022485"/>
    </source>
</evidence>
<dbReference type="SUPFAM" id="SSF54862">
    <property type="entry name" value="4Fe-4S ferredoxins"/>
    <property type="match status" value="1"/>
</dbReference>
<proteinExistence type="predicted"/>
<keyword evidence="6" id="KW-0813">Transport</keyword>
<dbReference type="InterPro" id="IPR009051">
    <property type="entry name" value="Helical_ferredxn"/>
</dbReference>
<keyword evidence="1 6" id="KW-0004">4Fe-4S</keyword>
<evidence type="ECO:0000256" key="5">
    <source>
        <dbReference type="ARBA" id="ARBA00023014"/>
    </source>
</evidence>
<dbReference type="InterPro" id="IPR017896">
    <property type="entry name" value="4Fe4S_Fe-S-bd"/>
</dbReference>
<name>A0ABP3TT21_9GAMM</name>
<dbReference type="PROSITE" id="PS00198">
    <property type="entry name" value="4FE4S_FER_1"/>
    <property type="match status" value="2"/>
</dbReference>
<keyword evidence="2 6" id="KW-0479">Metal-binding</keyword>
<comment type="catalytic activity">
    <reaction evidence="6">
        <text>glycolate + A = glyoxylate + AH2</text>
        <dbReference type="Rhea" id="RHEA:21264"/>
        <dbReference type="ChEBI" id="CHEBI:13193"/>
        <dbReference type="ChEBI" id="CHEBI:17499"/>
        <dbReference type="ChEBI" id="CHEBI:29805"/>
        <dbReference type="ChEBI" id="CHEBI:36655"/>
        <dbReference type="EC" id="1.1.99.14"/>
    </reaction>
</comment>
<evidence type="ECO:0000313" key="9">
    <source>
        <dbReference type="Proteomes" id="UP001501523"/>
    </source>
</evidence>
<keyword evidence="9" id="KW-1185">Reference proteome</keyword>
<accession>A0ABP3TT21</accession>
<feature type="domain" description="4Fe-4S ferredoxin-type" evidence="7">
    <location>
        <begin position="64"/>
        <end position="92"/>
    </location>
</feature>
<dbReference type="RefSeq" id="WP_343791000.1">
    <property type="nucleotide sequence ID" value="NZ_BAAAEU010000010.1"/>
</dbReference>
<sequence length="410" mass="43262">MSTPAPALPAADARLLALIDQCVMCGLCLPHCPTYRLENIEAESPRGRIALARALTTGALAPSPTALAHLDHCLGCLSCQKVCPSQVRYDEILVGARAGLVGARPAPGPLLRWLRDPLRLTALARVGAALRTGHWLPVLAHLLPKNSNWRRLAAAQPALPRAARFAATKSATGTRGRVALFRGCVASVYDRDTLAASRCLLETLGYEVVEAAGTHCCGALPRHAGDIASAQTQATATRAALAATDAEIVLVSASGCYGDLRDQVLAGTAQRAMDLHAFLAADPGFATLRFRPLPVRAALHLPCTQVNVVGAVASIRTLLARIPQLAVLTLPEQPRCCGAAGSYFLEHADFADRLRSEKLDQARALSPDLLLTTNIGCRIHLGNGLRERAAGIPVLHPLALLAQQLDNAAS</sequence>
<dbReference type="InterPro" id="IPR012257">
    <property type="entry name" value="Glc_ox_4Fe-4S"/>
</dbReference>
<reference evidence="9" key="1">
    <citation type="journal article" date="2019" name="Int. J. Syst. Evol. Microbiol.">
        <title>The Global Catalogue of Microorganisms (GCM) 10K type strain sequencing project: providing services to taxonomists for standard genome sequencing and annotation.</title>
        <authorList>
            <consortium name="The Broad Institute Genomics Platform"/>
            <consortium name="The Broad Institute Genome Sequencing Center for Infectious Disease"/>
            <person name="Wu L."/>
            <person name="Ma J."/>
        </authorList>
    </citation>
    <scope>NUCLEOTIDE SEQUENCE [LARGE SCALE GENOMIC DNA]</scope>
    <source>
        <strain evidence="9">JCM 15421</strain>
    </source>
</reference>
<comment type="catalytic activity">
    <reaction evidence="6">
        <text>(R)-lactate + A = pyruvate + AH2</text>
        <dbReference type="Rhea" id="RHEA:15089"/>
        <dbReference type="ChEBI" id="CHEBI:13193"/>
        <dbReference type="ChEBI" id="CHEBI:15361"/>
        <dbReference type="ChEBI" id="CHEBI:16004"/>
        <dbReference type="ChEBI" id="CHEBI:17499"/>
    </reaction>
</comment>
<dbReference type="PROSITE" id="PS51379">
    <property type="entry name" value="4FE4S_FER_2"/>
    <property type="match status" value="2"/>
</dbReference>
<dbReference type="InterPro" id="IPR017900">
    <property type="entry name" value="4Fe4S_Fe_S_CS"/>
</dbReference>
<dbReference type="InterPro" id="IPR004017">
    <property type="entry name" value="Cys_rich_dom"/>
</dbReference>
<protein>
    <recommendedName>
        <fullName evidence="6">Glycolate oxidase iron-sulfur subunit</fullName>
        <ecNumber evidence="6">1.1.99.14</ecNumber>
    </recommendedName>
</protein>
<gene>
    <name evidence="8" type="primary">glcF</name>
    <name evidence="8" type="ORF">GCM10009105_22150</name>
</gene>
<dbReference type="PANTHER" id="PTHR32479:SF17">
    <property type="entry name" value="GLYCOLATE OXIDASE IRON-SULFUR SUBUNIT"/>
    <property type="match status" value="1"/>
</dbReference>
<dbReference type="PANTHER" id="PTHR32479">
    <property type="entry name" value="GLYCOLATE OXIDASE IRON-SULFUR SUBUNIT"/>
    <property type="match status" value="1"/>
</dbReference>
<comment type="caution">
    <text evidence="8">The sequence shown here is derived from an EMBL/GenBank/DDBJ whole genome shotgun (WGS) entry which is preliminary data.</text>
</comment>
<dbReference type="Proteomes" id="UP001501523">
    <property type="component" value="Unassembled WGS sequence"/>
</dbReference>
<evidence type="ECO:0000256" key="3">
    <source>
        <dbReference type="ARBA" id="ARBA00022737"/>
    </source>
</evidence>
<dbReference type="Pfam" id="PF13183">
    <property type="entry name" value="Fer4_8"/>
    <property type="match status" value="1"/>
</dbReference>
<dbReference type="Pfam" id="PF02754">
    <property type="entry name" value="CCG"/>
    <property type="match status" value="2"/>
</dbReference>
<keyword evidence="5 6" id="KW-0411">Iron-sulfur</keyword>
<keyword evidence="3" id="KW-0677">Repeat</keyword>
<evidence type="ECO:0000259" key="7">
    <source>
        <dbReference type="PROSITE" id="PS51379"/>
    </source>
</evidence>
<evidence type="ECO:0000256" key="2">
    <source>
        <dbReference type="ARBA" id="ARBA00022723"/>
    </source>
</evidence>
<dbReference type="EMBL" id="BAAAEU010000010">
    <property type="protein sequence ID" value="GAA0716082.1"/>
    <property type="molecule type" value="Genomic_DNA"/>
</dbReference>
<evidence type="ECO:0000313" key="8">
    <source>
        <dbReference type="EMBL" id="GAA0716082.1"/>
    </source>
</evidence>
<organism evidence="8 9">
    <name type="scientific">Dokdonella soli</name>
    <dbReference type="NCBI Taxonomy" id="529810"/>
    <lineage>
        <taxon>Bacteria</taxon>
        <taxon>Pseudomonadati</taxon>
        <taxon>Pseudomonadota</taxon>
        <taxon>Gammaproteobacteria</taxon>
        <taxon>Lysobacterales</taxon>
        <taxon>Rhodanobacteraceae</taxon>
        <taxon>Dokdonella</taxon>
    </lineage>
</organism>
<dbReference type="EC" id="1.1.99.14" evidence="6"/>
<keyword evidence="6" id="KW-0249">Electron transport</keyword>
<comment type="function">
    <text evidence="6">Component of a complex that catalyzes the oxidation of glycolate to glyoxylate.</text>
</comment>
<comment type="cofactor">
    <cofactor evidence="6">
        <name>[4Fe-4S] cluster</name>
        <dbReference type="ChEBI" id="CHEBI:49883"/>
    </cofactor>
    <text evidence="6">Binds 2 [4Fe-4S] clusters.</text>
</comment>
<dbReference type="Gene3D" id="1.10.1060.10">
    <property type="entry name" value="Alpha-helical ferredoxin"/>
    <property type="match status" value="1"/>
</dbReference>
<evidence type="ECO:0000256" key="4">
    <source>
        <dbReference type="ARBA" id="ARBA00023004"/>
    </source>
</evidence>
<evidence type="ECO:0000256" key="6">
    <source>
        <dbReference type="PIRNR" id="PIRNR000139"/>
    </source>
</evidence>
<keyword evidence="4 6" id="KW-0408">Iron</keyword>
<feature type="domain" description="4Fe-4S ferredoxin-type" evidence="7">
    <location>
        <begin position="13"/>
        <end position="43"/>
    </location>
</feature>